<name>A0A0A9GPX3_ARUDO</name>
<dbReference type="AlphaFoldDB" id="A0A0A9GPX3"/>
<reference evidence="1" key="1">
    <citation type="submission" date="2014-09" db="EMBL/GenBank/DDBJ databases">
        <authorList>
            <person name="Magalhaes I.L.F."/>
            <person name="Oliveira U."/>
            <person name="Santos F.R."/>
            <person name="Vidigal T.H.D.A."/>
            <person name="Brescovit A.D."/>
            <person name="Santos A.J."/>
        </authorList>
    </citation>
    <scope>NUCLEOTIDE SEQUENCE</scope>
    <source>
        <tissue evidence="1">Shoot tissue taken approximately 20 cm above the soil surface</tissue>
    </source>
</reference>
<sequence>MGGETAEIVCKEQIDWTASVVYVPSFSVGSFLV</sequence>
<organism evidence="1">
    <name type="scientific">Arundo donax</name>
    <name type="common">Giant reed</name>
    <name type="synonym">Donax arundinaceus</name>
    <dbReference type="NCBI Taxonomy" id="35708"/>
    <lineage>
        <taxon>Eukaryota</taxon>
        <taxon>Viridiplantae</taxon>
        <taxon>Streptophyta</taxon>
        <taxon>Embryophyta</taxon>
        <taxon>Tracheophyta</taxon>
        <taxon>Spermatophyta</taxon>
        <taxon>Magnoliopsida</taxon>
        <taxon>Liliopsida</taxon>
        <taxon>Poales</taxon>
        <taxon>Poaceae</taxon>
        <taxon>PACMAD clade</taxon>
        <taxon>Arundinoideae</taxon>
        <taxon>Arundineae</taxon>
        <taxon>Arundo</taxon>
    </lineage>
</organism>
<evidence type="ECO:0000313" key="1">
    <source>
        <dbReference type="EMBL" id="JAE27170.1"/>
    </source>
</evidence>
<protein>
    <submittedName>
        <fullName evidence="1">Uncharacterized protein</fullName>
    </submittedName>
</protein>
<accession>A0A0A9GPX3</accession>
<dbReference type="EMBL" id="GBRH01170726">
    <property type="protein sequence ID" value="JAE27170.1"/>
    <property type="molecule type" value="Transcribed_RNA"/>
</dbReference>
<proteinExistence type="predicted"/>
<reference evidence="1" key="2">
    <citation type="journal article" date="2015" name="Data Brief">
        <title>Shoot transcriptome of the giant reed, Arundo donax.</title>
        <authorList>
            <person name="Barrero R.A."/>
            <person name="Guerrero F.D."/>
            <person name="Moolhuijzen P."/>
            <person name="Goolsby J.A."/>
            <person name="Tidwell J."/>
            <person name="Bellgard S.E."/>
            <person name="Bellgard M.I."/>
        </authorList>
    </citation>
    <scope>NUCLEOTIDE SEQUENCE</scope>
    <source>
        <tissue evidence="1">Shoot tissue taken approximately 20 cm above the soil surface</tissue>
    </source>
</reference>